<dbReference type="Pfam" id="PF00583">
    <property type="entry name" value="Acetyltransf_1"/>
    <property type="match status" value="1"/>
</dbReference>
<dbReference type="CDD" id="cd04301">
    <property type="entry name" value="NAT_SF"/>
    <property type="match status" value="1"/>
</dbReference>
<feature type="domain" description="N-acetyltransferase" evidence="4">
    <location>
        <begin position="12"/>
        <end position="211"/>
    </location>
</feature>
<feature type="region of interest" description="Disordered" evidence="3">
    <location>
        <begin position="90"/>
        <end position="129"/>
    </location>
</feature>
<evidence type="ECO:0000313" key="5">
    <source>
        <dbReference type="EMBL" id="TNU77286.1"/>
    </source>
</evidence>
<keyword evidence="2" id="KW-0012">Acyltransferase</keyword>
<protein>
    <submittedName>
        <fullName evidence="5">GNAT family N-acetyltransferase</fullName>
    </submittedName>
</protein>
<dbReference type="AlphaFoldDB" id="A0A5C5BFZ7"/>
<gene>
    <name evidence="5" type="ORF">FH969_00515</name>
</gene>
<comment type="caution">
    <text evidence="5">The sequence shown here is derived from an EMBL/GenBank/DDBJ whole genome shotgun (WGS) entry which is preliminary data.</text>
</comment>
<dbReference type="PROSITE" id="PS51186">
    <property type="entry name" value="GNAT"/>
    <property type="match status" value="1"/>
</dbReference>
<evidence type="ECO:0000259" key="4">
    <source>
        <dbReference type="PROSITE" id="PS51186"/>
    </source>
</evidence>
<dbReference type="OrthoDB" id="5243635at2"/>
<dbReference type="Proteomes" id="UP000313849">
    <property type="component" value="Unassembled WGS sequence"/>
</dbReference>
<dbReference type="InterPro" id="IPR050832">
    <property type="entry name" value="Bact_Acetyltransf"/>
</dbReference>
<evidence type="ECO:0000256" key="3">
    <source>
        <dbReference type="SAM" id="MobiDB-lite"/>
    </source>
</evidence>
<keyword evidence="6" id="KW-1185">Reference proteome</keyword>
<dbReference type="EMBL" id="VENP01000001">
    <property type="protein sequence ID" value="TNU77286.1"/>
    <property type="molecule type" value="Genomic_DNA"/>
</dbReference>
<name>A0A5C5BFZ7_9MICO</name>
<keyword evidence="1 5" id="KW-0808">Transferase</keyword>
<dbReference type="Gene3D" id="3.40.630.30">
    <property type="match status" value="1"/>
</dbReference>
<sequence length="220" mass="22586">MTNNGGVTLADVSVRPAQPADAEAIARIQLAAWRATLGEQVVDGLDADAVAETWRRAAGAAPDPRARVLVAVAGPTVVGFAACAPSSGSLRVPDGEAFDGERPAHGEPATGERPTGDHRDGEPSSDGGGWTAELLALEVAPDARRAGHGSRLLAAVADLARERGAHHLATWTVRSDAERTAFLEAAGLGEAGLRRRLDVPGGEVEEILLTAVLPAHGSAR</sequence>
<organism evidence="5 6">
    <name type="scientific">Miniimonas arenae</name>
    <dbReference type="NCBI Taxonomy" id="676201"/>
    <lineage>
        <taxon>Bacteria</taxon>
        <taxon>Bacillati</taxon>
        <taxon>Actinomycetota</taxon>
        <taxon>Actinomycetes</taxon>
        <taxon>Micrococcales</taxon>
        <taxon>Beutenbergiaceae</taxon>
        <taxon>Miniimonas</taxon>
    </lineage>
</organism>
<dbReference type="PANTHER" id="PTHR43877">
    <property type="entry name" value="AMINOALKYLPHOSPHONATE N-ACETYLTRANSFERASE-RELATED-RELATED"/>
    <property type="match status" value="1"/>
</dbReference>
<proteinExistence type="predicted"/>
<evidence type="ECO:0000313" key="6">
    <source>
        <dbReference type="Proteomes" id="UP000313849"/>
    </source>
</evidence>
<evidence type="ECO:0000256" key="1">
    <source>
        <dbReference type="ARBA" id="ARBA00022679"/>
    </source>
</evidence>
<reference evidence="5 6" key="1">
    <citation type="submission" date="2019-06" db="EMBL/GenBank/DDBJ databases">
        <title>Draft genome sequence of Miniimonas arenae KCTC 19750T isolated from sea sand.</title>
        <authorList>
            <person name="Park S.-J."/>
        </authorList>
    </citation>
    <scope>NUCLEOTIDE SEQUENCE [LARGE SCALE GENOMIC DNA]</scope>
    <source>
        <strain evidence="5 6">KCTC 19750</strain>
    </source>
</reference>
<dbReference type="GO" id="GO:0016747">
    <property type="term" value="F:acyltransferase activity, transferring groups other than amino-acyl groups"/>
    <property type="evidence" value="ECO:0007669"/>
    <property type="project" value="InterPro"/>
</dbReference>
<dbReference type="InterPro" id="IPR000182">
    <property type="entry name" value="GNAT_dom"/>
</dbReference>
<dbReference type="InterPro" id="IPR016181">
    <property type="entry name" value="Acyl_CoA_acyltransferase"/>
</dbReference>
<dbReference type="SUPFAM" id="SSF55729">
    <property type="entry name" value="Acyl-CoA N-acyltransferases (Nat)"/>
    <property type="match status" value="1"/>
</dbReference>
<accession>A0A5C5BFZ7</accession>
<evidence type="ECO:0000256" key="2">
    <source>
        <dbReference type="ARBA" id="ARBA00023315"/>
    </source>
</evidence>